<organism evidence="1 2">
    <name type="scientific">Globodera rostochiensis</name>
    <name type="common">Golden nematode worm</name>
    <name type="synonym">Heterodera rostochiensis</name>
    <dbReference type="NCBI Taxonomy" id="31243"/>
    <lineage>
        <taxon>Eukaryota</taxon>
        <taxon>Metazoa</taxon>
        <taxon>Ecdysozoa</taxon>
        <taxon>Nematoda</taxon>
        <taxon>Chromadorea</taxon>
        <taxon>Rhabditida</taxon>
        <taxon>Tylenchina</taxon>
        <taxon>Tylenchomorpha</taxon>
        <taxon>Tylenchoidea</taxon>
        <taxon>Heteroderidae</taxon>
        <taxon>Heteroderinae</taxon>
        <taxon>Globodera</taxon>
    </lineage>
</organism>
<accession>A0A914HZL4</accession>
<dbReference type="WBParaSite" id="Gr19_v10_g5541.t1">
    <property type="protein sequence ID" value="Gr19_v10_g5541.t1"/>
    <property type="gene ID" value="Gr19_v10_g5541"/>
</dbReference>
<dbReference type="AlphaFoldDB" id="A0A914HZL4"/>
<protein>
    <submittedName>
        <fullName evidence="2">Uncharacterized protein</fullName>
    </submittedName>
</protein>
<dbReference type="Proteomes" id="UP000887572">
    <property type="component" value="Unplaced"/>
</dbReference>
<keyword evidence="1" id="KW-1185">Reference proteome</keyword>
<reference evidence="2" key="1">
    <citation type="submission" date="2022-11" db="UniProtKB">
        <authorList>
            <consortium name="WormBaseParasite"/>
        </authorList>
    </citation>
    <scope>IDENTIFICATION</scope>
</reference>
<name>A0A914HZL4_GLORO</name>
<sequence length="124" mass="14567">MPRIQLSNNKISECRKELKCSSVEWSECKVECRIEQTAVRVSRRNVVFTMARQNVRFWLFGKMSTRRMSFYQQLGEMPFLRRLGKMSGFGYSAKCPLGECRFTSDSVKCPICAMYSAKWLHKMK</sequence>
<evidence type="ECO:0000313" key="1">
    <source>
        <dbReference type="Proteomes" id="UP000887572"/>
    </source>
</evidence>
<evidence type="ECO:0000313" key="2">
    <source>
        <dbReference type="WBParaSite" id="Gr19_v10_g5541.t1"/>
    </source>
</evidence>
<proteinExistence type="predicted"/>